<dbReference type="Pfam" id="PF02661">
    <property type="entry name" value="Fic"/>
    <property type="match status" value="1"/>
</dbReference>
<accession>A0A9P8C0I1</accession>
<keyword evidence="3" id="KW-1185">Reference proteome</keyword>
<sequence>MASKALFTAPKNVPGGMKIFTQDFIQDIRDRQNTKSLVPFYLAADVCQDLVTIHPSRDGNGRMGRLIANAFLIKDARVVISTRRRRRIGRSTGGSQPGLKTRSLKRRQEGVWRLSFSRRATLNCRLYTRNCGRLRIDDLGARSVRIPLGKGIESTSESCPTRRHQDQPLFFQLSF</sequence>
<dbReference type="InterPro" id="IPR003812">
    <property type="entry name" value="Fido"/>
</dbReference>
<gene>
    <name evidence="2" type="ORF">BJ875DRAFT_525036</name>
</gene>
<dbReference type="Gene3D" id="1.10.3290.10">
    <property type="entry name" value="Fido-like domain"/>
    <property type="match status" value="1"/>
</dbReference>
<dbReference type="PROSITE" id="PS51459">
    <property type="entry name" value="FIDO"/>
    <property type="match status" value="1"/>
</dbReference>
<organism evidence="2 3">
    <name type="scientific">Amylocarpus encephaloides</name>
    <dbReference type="NCBI Taxonomy" id="45428"/>
    <lineage>
        <taxon>Eukaryota</taxon>
        <taxon>Fungi</taxon>
        <taxon>Dikarya</taxon>
        <taxon>Ascomycota</taxon>
        <taxon>Pezizomycotina</taxon>
        <taxon>Leotiomycetes</taxon>
        <taxon>Helotiales</taxon>
        <taxon>Helotiales incertae sedis</taxon>
        <taxon>Amylocarpus</taxon>
    </lineage>
</organism>
<dbReference type="SUPFAM" id="SSF140931">
    <property type="entry name" value="Fic-like"/>
    <property type="match status" value="1"/>
</dbReference>
<evidence type="ECO:0000313" key="3">
    <source>
        <dbReference type="Proteomes" id="UP000824998"/>
    </source>
</evidence>
<dbReference type="EMBL" id="MU251845">
    <property type="protein sequence ID" value="KAG9228897.1"/>
    <property type="molecule type" value="Genomic_DNA"/>
</dbReference>
<dbReference type="InterPro" id="IPR036597">
    <property type="entry name" value="Fido-like_dom_sf"/>
</dbReference>
<evidence type="ECO:0000313" key="2">
    <source>
        <dbReference type="EMBL" id="KAG9228897.1"/>
    </source>
</evidence>
<dbReference type="OrthoDB" id="439046at2759"/>
<reference evidence="2" key="1">
    <citation type="journal article" date="2021" name="IMA Fungus">
        <title>Genomic characterization of three marine fungi, including Emericellopsis atlantica sp. nov. with signatures of a generalist lifestyle and marine biomass degradation.</title>
        <authorList>
            <person name="Hagestad O.C."/>
            <person name="Hou L."/>
            <person name="Andersen J.H."/>
            <person name="Hansen E.H."/>
            <person name="Altermark B."/>
            <person name="Li C."/>
            <person name="Kuhnert E."/>
            <person name="Cox R.J."/>
            <person name="Crous P.W."/>
            <person name="Spatafora J.W."/>
            <person name="Lail K."/>
            <person name="Amirebrahimi M."/>
            <person name="Lipzen A."/>
            <person name="Pangilinan J."/>
            <person name="Andreopoulos W."/>
            <person name="Hayes R.D."/>
            <person name="Ng V."/>
            <person name="Grigoriev I.V."/>
            <person name="Jackson S.A."/>
            <person name="Sutton T.D.S."/>
            <person name="Dobson A.D.W."/>
            <person name="Rama T."/>
        </authorList>
    </citation>
    <scope>NUCLEOTIDE SEQUENCE</scope>
    <source>
        <strain evidence="2">TRa018bII</strain>
    </source>
</reference>
<dbReference type="AlphaFoldDB" id="A0A9P8C0I1"/>
<dbReference type="Proteomes" id="UP000824998">
    <property type="component" value="Unassembled WGS sequence"/>
</dbReference>
<evidence type="ECO:0000259" key="1">
    <source>
        <dbReference type="PROSITE" id="PS51459"/>
    </source>
</evidence>
<comment type="caution">
    <text evidence="2">The sequence shown here is derived from an EMBL/GenBank/DDBJ whole genome shotgun (WGS) entry which is preliminary data.</text>
</comment>
<name>A0A9P8C0I1_9HELO</name>
<protein>
    <recommendedName>
        <fullName evidence="1">Fido domain-containing protein</fullName>
    </recommendedName>
</protein>
<feature type="domain" description="Fido" evidence="1">
    <location>
        <begin position="1"/>
        <end position="110"/>
    </location>
</feature>
<proteinExistence type="predicted"/>